<dbReference type="Gene3D" id="2.40.100.10">
    <property type="entry name" value="Cyclophilin-like"/>
    <property type="match status" value="1"/>
</dbReference>
<dbReference type="AlphaFoldDB" id="A0A0H4QF39"/>
<dbReference type="InterPro" id="IPR029000">
    <property type="entry name" value="Cyclophilin-like_dom_sf"/>
</dbReference>
<dbReference type="SUPFAM" id="SSF50891">
    <property type="entry name" value="Cyclophilin-like"/>
    <property type="match status" value="1"/>
</dbReference>
<name>A0A0H4QF39_9LACO</name>
<dbReference type="Gene3D" id="3.20.20.70">
    <property type="entry name" value="Aldolase class I"/>
    <property type="match status" value="1"/>
</dbReference>
<evidence type="ECO:0000313" key="4">
    <source>
        <dbReference type="Proteomes" id="UP000036106"/>
    </source>
</evidence>
<dbReference type="Pfam" id="PF05913">
    <property type="entry name" value="MupG_C"/>
    <property type="match status" value="1"/>
</dbReference>
<dbReference type="STRING" id="1007676.ABM34_02640"/>
<evidence type="ECO:0000259" key="2">
    <source>
        <dbReference type="Pfam" id="PF19200"/>
    </source>
</evidence>
<dbReference type="InterPro" id="IPR043797">
    <property type="entry name" value="MupG_N"/>
</dbReference>
<dbReference type="InterPro" id="IPR043894">
    <property type="entry name" value="MupG_C"/>
</dbReference>
<protein>
    <recommendedName>
        <fullName evidence="5">DUF871 domain-containing protein</fullName>
    </recommendedName>
</protein>
<keyword evidence="4" id="KW-1185">Reference proteome</keyword>
<dbReference type="PATRIC" id="fig|1007676.4.peg.547"/>
<dbReference type="InterPro" id="IPR017853">
    <property type="entry name" value="GH"/>
</dbReference>
<evidence type="ECO:0000259" key="1">
    <source>
        <dbReference type="Pfam" id="PF05913"/>
    </source>
</evidence>
<dbReference type="Pfam" id="PF19200">
    <property type="entry name" value="MupG_N"/>
    <property type="match status" value="1"/>
</dbReference>
<evidence type="ECO:0000313" key="3">
    <source>
        <dbReference type="EMBL" id="AKP66557.1"/>
    </source>
</evidence>
<dbReference type="PANTHER" id="PTHR38435">
    <property type="match status" value="1"/>
</dbReference>
<dbReference type="KEGG" id="lgn:ABM34_02640"/>
<organism evidence="3 4">
    <name type="scientific">Companilactobacillus ginsenosidimutans</name>
    <dbReference type="NCBI Taxonomy" id="1007676"/>
    <lineage>
        <taxon>Bacteria</taxon>
        <taxon>Bacillati</taxon>
        <taxon>Bacillota</taxon>
        <taxon>Bacilli</taxon>
        <taxon>Lactobacillales</taxon>
        <taxon>Lactobacillaceae</taxon>
        <taxon>Companilactobacillus</taxon>
    </lineage>
</organism>
<sequence length="348" mass="40430">MLGFSYYLNDPIDSETEKYFKSMSEHTFREVFTSLHIPEDDPRIKTTRMKDLMKLSEYYGLSVVVDVDKSSLSYLPQNISSKLTLRLDDGFTPEDIKNISTEMPVALNASTIDKTLYQQLQESNVEINNIEAWHNFYPRPETGLDDNWFKSKNQWLKSLGFKTQAFIPGDKHLRGPIHSGLPTLESQRDKNLLASSIELDKLGIDKVIIGDPYLSVDYRKKFKEYYIQKTLSLNYCPIDDSNRERLERMTYSNRPDPARDVVRIKESRMLKLASITPQNTVERTKGSITTDNKRYGRYMGEIQIAKRNLPNDDRINVLGHISKSDLDLIDLIGPNQKIKFNYFERMEN</sequence>
<gene>
    <name evidence="3" type="ORF">ABM34_02640</name>
</gene>
<evidence type="ECO:0008006" key="5">
    <source>
        <dbReference type="Google" id="ProtNLM"/>
    </source>
</evidence>
<dbReference type="Proteomes" id="UP000036106">
    <property type="component" value="Chromosome"/>
</dbReference>
<feature type="domain" description="6-phospho-N-acetylmuramidase C-terminal" evidence="1">
    <location>
        <begin position="238"/>
        <end position="341"/>
    </location>
</feature>
<dbReference type="PANTHER" id="PTHR38435:SF2">
    <property type="entry name" value="DUF871 DOMAIN-CONTAINING PROTEIN"/>
    <property type="match status" value="1"/>
</dbReference>
<feature type="domain" description="6-phospho-N-acetylmuramidase N-terminal" evidence="2">
    <location>
        <begin position="2"/>
        <end position="223"/>
    </location>
</feature>
<proteinExistence type="predicted"/>
<dbReference type="RefSeq" id="WP_048703055.1">
    <property type="nucleotide sequence ID" value="NZ_CP012034.1"/>
</dbReference>
<dbReference type="InterPro" id="IPR008589">
    <property type="entry name" value="MupG"/>
</dbReference>
<dbReference type="EMBL" id="CP012034">
    <property type="protein sequence ID" value="AKP66557.1"/>
    <property type="molecule type" value="Genomic_DNA"/>
</dbReference>
<accession>A0A0H4QF39</accession>
<dbReference type="SUPFAM" id="SSF51445">
    <property type="entry name" value="(Trans)glycosidases"/>
    <property type="match status" value="1"/>
</dbReference>
<reference evidence="4" key="1">
    <citation type="submission" date="2015-07" db="EMBL/GenBank/DDBJ databases">
        <title>Lactobacillus ginsenosidimutans/EMML 3141/ whole genome sequencing.</title>
        <authorList>
            <person name="Kim M.K."/>
            <person name="Im W.-T."/>
            <person name="Srinivasan S."/>
            <person name="Lee J.-J."/>
        </authorList>
    </citation>
    <scope>NUCLEOTIDE SEQUENCE [LARGE SCALE GENOMIC DNA]</scope>
    <source>
        <strain evidence="4">EMML 3041</strain>
    </source>
</reference>
<dbReference type="InterPro" id="IPR013785">
    <property type="entry name" value="Aldolase_TIM"/>
</dbReference>